<proteinExistence type="predicted"/>
<accession>A0A7L9UAS8</accession>
<sequence length="169" mass="17011">MKAAAKTVARAAAKPVALKAAPKPAARPASKTAVKAAAKAPAKTAAKAAARPAAKAVAAKSPAVALKNAAKALVKAAKETPAAGRSRAVQAAPAPQSGRPVLVRDSFTMPDGEYAVLASVKQACLKAGFEIKKSELLRIGVALVGRLDTATLRQVLDSLPQLKTGRPPG</sequence>
<reference evidence="2 3" key="1">
    <citation type="submission" date="2020-10" db="EMBL/GenBank/DDBJ databases">
        <title>Genome sequencing of Massilia sp. LPB0304.</title>
        <authorList>
            <person name="Kim J."/>
        </authorList>
    </citation>
    <scope>NUCLEOTIDE SEQUENCE [LARGE SCALE GENOMIC DNA]</scope>
    <source>
        <strain evidence="2 3">LPB0304</strain>
    </source>
</reference>
<dbReference type="AlphaFoldDB" id="A0A7L9UAS8"/>
<dbReference type="Proteomes" id="UP000593875">
    <property type="component" value="Chromosome"/>
</dbReference>
<keyword evidence="3" id="KW-1185">Reference proteome</keyword>
<evidence type="ECO:0000313" key="2">
    <source>
        <dbReference type="EMBL" id="QOL52154.1"/>
    </source>
</evidence>
<dbReference type="EMBL" id="CP062941">
    <property type="protein sequence ID" value="QOL52154.1"/>
    <property type="molecule type" value="Genomic_DNA"/>
</dbReference>
<protein>
    <submittedName>
        <fullName evidence="2">Uncharacterized protein</fullName>
    </submittedName>
</protein>
<gene>
    <name evidence="2" type="ORF">LPB04_20765</name>
</gene>
<organism evidence="2 3">
    <name type="scientific">Massilia litorea</name>
    <dbReference type="NCBI Taxonomy" id="2769491"/>
    <lineage>
        <taxon>Bacteria</taxon>
        <taxon>Pseudomonadati</taxon>
        <taxon>Pseudomonadota</taxon>
        <taxon>Betaproteobacteria</taxon>
        <taxon>Burkholderiales</taxon>
        <taxon>Oxalobacteraceae</taxon>
        <taxon>Telluria group</taxon>
        <taxon>Massilia</taxon>
    </lineage>
</organism>
<evidence type="ECO:0000313" key="3">
    <source>
        <dbReference type="Proteomes" id="UP000593875"/>
    </source>
</evidence>
<feature type="region of interest" description="Disordered" evidence="1">
    <location>
        <begin position="13"/>
        <end position="32"/>
    </location>
</feature>
<dbReference type="KEGG" id="mlir:LPB04_20765"/>
<evidence type="ECO:0000256" key="1">
    <source>
        <dbReference type="SAM" id="MobiDB-lite"/>
    </source>
</evidence>
<name>A0A7L9UAS8_9BURK</name>